<reference evidence="1" key="1">
    <citation type="journal article" date="2014" name="Int. J. Syst. Evol. Microbiol.">
        <title>Complete genome sequence of Corynebacterium casei LMG S-19264T (=DSM 44701T), isolated from a smear-ripened cheese.</title>
        <authorList>
            <consortium name="US DOE Joint Genome Institute (JGI-PGF)"/>
            <person name="Walter F."/>
            <person name="Albersmeier A."/>
            <person name="Kalinowski J."/>
            <person name="Ruckert C."/>
        </authorList>
    </citation>
    <scope>NUCLEOTIDE SEQUENCE</scope>
    <source>
        <strain evidence="1">CGMCC 1.12160</strain>
    </source>
</reference>
<dbReference type="AlphaFoldDB" id="A0A917F1J3"/>
<dbReference type="SUPFAM" id="SSF56399">
    <property type="entry name" value="ADP-ribosylation"/>
    <property type="match status" value="1"/>
</dbReference>
<dbReference type="InterPro" id="IPR009297">
    <property type="entry name" value="DUF952"/>
</dbReference>
<reference evidence="1" key="2">
    <citation type="submission" date="2020-09" db="EMBL/GenBank/DDBJ databases">
        <authorList>
            <person name="Sun Q."/>
            <person name="Zhou Y."/>
        </authorList>
    </citation>
    <scope>NUCLEOTIDE SEQUENCE</scope>
    <source>
        <strain evidence="1">CGMCC 1.12160</strain>
    </source>
</reference>
<accession>A0A917F1J3</accession>
<evidence type="ECO:0000313" key="1">
    <source>
        <dbReference type="EMBL" id="GGF43423.1"/>
    </source>
</evidence>
<proteinExistence type="predicted"/>
<gene>
    <name evidence="1" type="ORF">GCM10011366_09070</name>
</gene>
<dbReference type="Pfam" id="PF06108">
    <property type="entry name" value="DUF952"/>
    <property type="match status" value="1"/>
</dbReference>
<comment type="caution">
    <text evidence="1">The sequence shown here is derived from an EMBL/GenBank/DDBJ whole genome shotgun (WGS) entry which is preliminary data.</text>
</comment>
<dbReference type="Proteomes" id="UP000605670">
    <property type="component" value="Unassembled WGS sequence"/>
</dbReference>
<sequence>MTHDDEGAGRPLWHLAELAHWEAALRTGTYERSTRGATLAEVGFIHASYPEQLPGVAKLLYSREDLAPLVVLEVDPAALAAAGVEVRLEPGDPGDPTSPHFPHLYGPLPVAAVSRTRPAAVEKGWLDLGPWEDLTSPGAGSAP</sequence>
<protein>
    <recommendedName>
        <fullName evidence="3">DUF952 domain-containing protein</fullName>
    </recommendedName>
</protein>
<evidence type="ECO:0000313" key="2">
    <source>
        <dbReference type="Proteomes" id="UP000605670"/>
    </source>
</evidence>
<evidence type="ECO:0008006" key="3">
    <source>
        <dbReference type="Google" id="ProtNLM"/>
    </source>
</evidence>
<dbReference type="Gene3D" id="3.20.170.20">
    <property type="entry name" value="Protein of unknown function DUF952"/>
    <property type="match status" value="1"/>
</dbReference>
<dbReference type="EMBL" id="BMEM01000001">
    <property type="protein sequence ID" value="GGF43423.1"/>
    <property type="molecule type" value="Genomic_DNA"/>
</dbReference>
<dbReference type="RefSeq" id="WP_188428377.1">
    <property type="nucleotide sequence ID" value="NZ_BAABKH010000005.1"/>
</dbReference>
<name>A0A917F1J3_9MICO</name>
<organism evidence="1 2">
    <name type="scientific">Ornithinimicrobium tianjinense</name>
    <dbReference type="NCBI Taxonomy" id="1195761"/>
    <lineage>
        <taxon>Bacteria</taxon>
        <taxon>Bacillati</taxon>
        <taxon>Actinomycetota</taxon>
        <taxon>Actinomycetes</taxon>
        <taxon>Micrococcales</taxon>
        <taxon>Ornithinimicrobiaceae</taxon>
        <taxon>Ornithinimicrobium</taxon>
    </lineage>
</organism>
<keyword evidence="2" id="KW-1185">Reference proteome</keyword>